<protein>
    <submittedName>
        <fullName evidence="3">Efflux transporter outer membrane subunit</fullName>
    </submittedName>
</protein>
<evidence type="ECO:0000313" key="4">
    <source>
        <dbReference type="Proteomes" id="UP001209730"/>
    </source>
</evidence>
<gene>
    <name evidence="3" type="ORF">OQJ68_15770</name>
</gene>
<dbReference type="GO" id="GO:0009279">
    <property type="term" value="C:cell outer membrane"/>
    <property type="evidence" value="ECO:0007669"/>
    <property type="project" value="UniProtKB-SubCell"/>
</dbReference>
<keyword evidence="2" id="KW-0564">Palmitate</keyword>
<dbReference type="InterPro" id="IPR003423">
    <property type="entry name" value="OMP_efflux"/>
</dbReference>
<proteinExistence type="inferred from homology"/>
<name>A0AB35I1A8_MICTH</name>
<accession>A0AB35I1A8</accession>
<dbReference type="GO" id="GO:0015562">
    <property type="term" value="F:efflux transmembrane transporter activity"/>
    <property type="evidence" value="ECO:0007669"/>
    <property type="project" value="InterPro"/>
</dbReference>
<dbReference type="SUPFAM" id="SSF56954">
    <property type="entry name" value="Outer membrane efflux proteins (OEP)"/>
    <property type="match status" value="1"/>
</dbReference>
<evidence type="ECO:0000313" key="3">
    <source>
        <dbReference type="EMBL" id="MCX2803249.1"/>
    </source>
</evidence>
<comment type="subcellular location">
    <subcellularLocation>
        <location evidence="2">Cell outer membrane</location>
        <topology evidence="2">Lipid-anchor</topology>
    </subcellularLocation>
</comment>
<dbReference type="NCBIfam" id="TIGR01845">
    <property type="entry name" value="outer_NodT"/>
    <property type="match status" value="1"/>
</dbReference>
<reference evidence="3" key="1">
    <citation type="submission" date="2022-11" db="EMBL/GenBank/DDBJ databases">
        <title>Chitin-degrading and fungicidal potential of chitinolytic bacterial strains from marine environment of the Pacific Ocean regions.</title>
        <authorList>
            <person name="Pentekhina I."/>
            <person name="Nedashkovskaya O."/>
            <person name="Seitkalieva A."/>
            <person name="Podvolotskaya A."/>
            <person name="Tekutyeva L."/>
            <person name="Balabanova L."/>
        </authorList>
    </citation>
    <scope>NUCLEOTIDE SEQUENCE</scope>
    <source>
        <strain evidence="3">KMM 6838</strain>
    </source>
</reference>
<dbReference type="Gene3D" id="1.20.1600.10">
    <property type="entry name" value="Outer membrane efflux proteins (OEP)"/>
    <property type="match status" value="1"/>
</dbReference>
<comment type="similarity">
    <text evidence="1 2">Belongs to the outer membrane factor (OMF) (TC 1.B.17) family.</text>
</comment>
<dbReference type="Proteomes" id="UP001209730">
    <property type="component" value="Unassembled WGS sequence"/>
</dbReference>
<dbReference type="AlphaFoldDB" id="A0AB35I1A8"/>
<keyword evidence="2" id="KW-1134">Transmembrane beta strand</keyword>
<comment type="caution">
    <text evidence="3">The sequence shown here is derived from an EMBL/GenBank/DDBJ whole genome shotgun (WGS) entry which is preliminary data.</text>
</comment>
<dbReference type="Gene3D" id="2.20.200.10">
    <property type="entry name" value="Outer membrane efflux proteins (OEP)"/>
    <property type="match status" value="1"/>
</dbReference>
<dbReference type="PANTHER" id="PTHR30203:SF25">
    <property type="entry name" value="OUTER MEMBRANE PROTEIN-RELATED"/>
    <property type="match status" value="1"/>
</dbReference>
<keyword evidence="2" id="KW-0812">Transmembrane</keyword>
<dbReference type="EMBL" id="JAPHQB010000039">
    <property type="protein sequence ID" value="MCX2803249.1"/>
    <property type="molecule type" value="Genomic_DNA"/>
</dbReference>
<sequence length="518" mass="55463">MGAKQLLSVLVILNSTKRYSSSLFRFLSPSTRTGCLLAVTLLGGCASLPDGTQPGDIQLPQPPSLAAGQNLSEQPVPQAWWALFNDDLLAQMERDLATGNLDLQLAAARVEQSRARLGLAASAQGLQLDAAGGYSRSQLSEFSRLAALGAPTDPSDYWSLGTRASWELDLWGQLGKRTAAAGQRLLASRYELAGARVSVSAEVARTYLLLRGVQQKLRLAEKELEINRDLLALQQSRRAQGVATDYDTASARAAVATAEAQIPLLETQRNQLMNALALLLGKAPEALNAQLTKSAHQPELPKQLPVGLPSELARRRPDILAAEAQLQAATADIAAARADFYPRITLGLSAGMEAIESADFGSWGSRTFSLGPSLYLPIFQGGRLRRMLELREAGQKEAAIRYRKTVLSAWHEVNNAMKGYSDALRRYQALQQASVDTDQALATVQRARRHGVASRIAVRQAQLAELRQERALTDAATASALSVVALYRALGGGWSDALAPAPATDTQAGNIVAGGTRG</sequence>
<organism evidence="3 4">
    <name type="scientific">Microbulbifer thermotolerans</name>
    <dbReference type="NCBI Taxonomy" id="252514"/>
    <lineage>
        <taxon>Bacteria</taxon>
        <taxon>Pseudomonadati</taxon>
        <taxon>Pseudomonadota</taxon>
        <taxon>Gammaproteobacteria</taxon>
        <taxon>Cellvibrionales</taxon>
        <taxon>Microbulbiferaceae</taxon>
        <taxon>Microbulbifer</taxon>
    </lineage>
</organism>
<dbReference type="RefSeq" id="WP_266066684.1">
    <property type="nucleotide sequence ID" value="NZ_JAPHQB010000039.1"/>
</dbReference>
<dbReference type="Pfam" id="PF02321">
    <property type="entry name" value="OEP"/>
    <property type="match status" value="2"/>
</dbReference>
<keyword evidence="2" id="KW-0449">Lipoprotein</keyword>
<dbReference type="InterPro" id="IPR010131">
    <property type="entry name" value="MdtP/NodT-like"/>
</dbReference>
<dbReference type="PANTHER" id="PTHR30203">
    <property type="entry name" value="OUTER MEMBRANE CATION EFFLUX PROTEIN"/>
    <property type="match status" value="1"/>
</dbReference>
<evidence type="ECO:0000256" key="1">
    <source>
        <dbReference type="ARBA" id="ARBA00007613"/>
    </source>
</evidence>
<keyword evidence="2" id="KW-0472">Membrane</keyword>
<evidence type="ECO:0000256" key="2">
    <source>
        <dbReference type="RuleBase" id="RU362097"/>
    </source>
</evidence>